<dbReference type="EMBL" id="BK032664">
    <property type="protein sequence ID" value="DAF53791.1"/>
    <property type="molecule type" value="Genomic_DNA"/>
</dbReference>
<proteinExistence type="predicted"/>
<name>A0A8S5SSX1_9CAUD</name>
<reference evidence="1" key="1">
    <citation type="journal article" date="2021" name="Proc. Natl. Acad. Sci. U.S.A.">
        <title>A Catalog of Tens of Thousands of Viruses from Human Metagenomes Reveals Hidden Associations with Chronic Diseases.</title>
        <authorList>
            <person name="Tisza M.J."/>
            <person name="Buck C.B."/>
        </authorList>
    </citation>
    <scope>NUCLEOTIDE SEQUENCE</scope>
    <source>
        <strain evidence="1">CtZ2t4</strain>
    </source>
</reference>
<evidence type="ECO:0000313" key="1">
    <source>
        <dbReference type="EMBL" id="DAF53791.1"/>
    </source>
</evidence>
<accession>A0A8S5SSX1</accession>
<protein>
    <submittedName>
        <fullName evidence="1">Uncharacterized protein</fullName>
    </submittedName>
</protein>
<sequence length="105" mass="12531">MKLKTRKENRIRKISLKFKKGSLRCSEEIELDFPKDQEAMLLVVVDKMIYINKDSKLLMNFKRKGNLVERQFYINNSGKIIKAPRERKKITYPVKKQKKEVENGE</sequence>
<organism evidence="1">
    <name type="scientific">Myoviridae sp. ctZ2t4</name>
    <dbReference type="NCBI Taxonomy" id="2827693"/>
    <lineage>
        <taxon>Viruses</taxon>
        <taxon>Duplodnaviria</taxon>
        <taxon>Heunggongvirae</taxon>
        <taxon>Uroviricota</taxon>
        <taxon>Caudoviricetes</taxon>
    </lineage>
</organism>